<dbReference type="Pfam" id="PF13456">
    <property type="entry name" value="RVT_3"/>
    <property type="match status" value="1"/>
</dbReference>
<dbReference type="InterPro" id="IPR002156">
    <property type="entry name" value="RNaseH_domain"/>
</dbReference>
<accession>A0A1E5W1Q8</accession>
<organism evidence="2 3">
    <name type="scientific">Dichanthelium oligosanthes</name>
    <dbReference type="NCBI Taxonomy" id="888268"/>
    <lineage>
        <taxon>Eukaryota</taxon>
        <taxon>Viridiplantae</taxon>
        <taxon>Streptophyta</taxon>
        <taxon>Embryophyta</taxon>
        <taxon>Tracheophyta</taxon>
        <taxon>Spermatophyta</taxon>
        <taxon>Magnoliopsida</taxon>
        <taxon>Liliopsida</taxon>
        <taxon>Poales</taxon>
        <taxon>Poaceae</taxon>
        <taxon>PACMAD clade</taxon>
        <taxon>Panicoideae</taxon>
        <taxon>Panicodae</taxon>
        <taxon>Paniceae</taxon>
        <taxon>Dichantheliinae</taxon>
        <taxon>Dichanthelium</taxon>
    </lineage>
</organism>
<dbReference type="GO" id="GO:0003676">
    <property type="term" value="F:nucleic acid binding"/>
    <property type="evidence" value="ECO:0007669"/>
    <property type="project" value="InterPro"/>
</dbReference>
<dbReference type="EMBL" id="LWDX02023757">
    <property type="protein sequence ID" value="OEL31319.1"/>
    <property type="molecule type" value="Genomic_DNA"/>
</dbReference>
<dbReference type="OrthoDB" id="1002400at2759"/>
<dbReference type="Proteomes" id="UP000095767">
    <property type="component" value="Unassembled WGS sequence"/>
</dbReference>
<feature type="domain" description="RNase H type-1" evidence="1">
    <location>
        <begin position="2"/>
        <end position="60"/>
    </location>
</feature>
<evidence type="ECO:0000313" key="2">
    <source>
        <dbReference type="EMBL" id="OEL31319.1"/>
    </source>
</evidence>
<reference evidence="2 3" key="1">
    <citation type="submission" date="2016-09" db="EMBL/GenBank/DDBJ databases">
        <title>The draft genome of Dichanthelium oligosanthes: A C3 panicoid grass species.</title>
        <authorList>
            <person name="Studer A.J."/>
            <person name="Schnable J.C."/>
            <person name="Brutnell T.P."/>
        </authorList>
    </citation>
    <scope>NUCLEOTIDE SEQUENCE [LARGE SCALE GENOMIC DNA]</scope>
    <source>
        <strain evidence="3">cv. Kellogg 1175</strain>
        <tissue evidence="2">Leaf</tissue>
    </source>
</reference>
<keyword evidence="3" id="KW-1185">Reference proteome</keyword>
<evidence type="ECO:0000259" key="1">
    <source>
        <dbReference type="Pfam" id="PF13456"/>
    </source>
</evidence>
<protein>
    <recommendedName>
        <fullName evidence="1">RNase H type-1 domain-containing protein</fullName>
    </recommendedName>
</protein>
<dbReference type="GO" id="GO:0004523">
    <property type="term" value="F:RNA-DNA hybrid ribonuclease activity"/>
    <property type="evidence" value="ECO:0007669"/>
    <property type="project" value="InterPro"/>
</dbReference>
<proteinExistence type="predicted"/>
<name>A0A1E5W1Q8_9POAL</name>
<gene>
    <name evidence="2" type="ORF">BAE44_0007662</name>
</gene>
<evidence type="ECO:0000313" key="3">
    <source>
        <dbReference type="Proteomes" id="UP000095767"/>
    </source>
</evidence>
<dbReference type="AlphaFoldDB" id="A0A1E5W1Q8"/>
<comment type="caution">
    <text evidence="2">The sequence shown here is derived from an EMBL/GenBank/DDBJ whole genome shotgun (WGS) entry which is preliminary data.</text>
</comment>
<sequence length="85" mass="9694">MVLESDCSTVVERLRSTTMDRSLVASLIVEALRERQQLRSLVIEKIGREQNKIVHELAHLAIKIESELCPLLMFQTVSILSFVKT</sequence>